<evidence type="ECO:0000256" key="2">
    <source>
        <dbReference type="ARBA" id="ARBA00023125"/>
    </source>
</evidence>
<dbReference type="InterPro" id="IPR014710">
    <property type="entry name" value="RmlC-like_jellyroll"/>
</dbReference>
<evidence type="ECO:0000256" key="1">
    <source>
        <dbReference type="ARBA" id="ARBA00023015"/>
    </source>
</evidence>
<dbReference type="PRINTS" id="PR00032">
    <property type="entry name" value="HTHARAC"/>
</dbReference>
<organism evidence="6 7">
    <name type="scientific">Anaeromassilibacillus senegalensis</name>
    <dbReference type="NCBI Taxonomy" id="1673717"/>
    <lineage>
        <taxon>Bacteria</taxon>
        <taxon>Bacillati</taxon>
        <taxon>Bacillota</taxon>
        <taxon>Clostridia</taxon>
        <taxon>Eubacteriales</taxon>
        <taxon>Acutalibacteraceae</taxon>
        <taxon>Anaeromassilibacillus</taxon>
    </lineage>
</organism>
<dbReference type="InterPro" id="IPR018062">
    <property type="entry name" value="HTH_AraC-typ_CS"/>
</dbReference>
<proteinExistence type="predicted"/>
<dbReference type="Gene3D" id="2.60.120.10">
    <property type="entry name" value="Jelly Rolls"/>
    <property type="match status" value="1"/>
</dbReference>
<dbReference type="PANTHER" id="PTHR46796">
    <property type="entry name" value="HTH-TYPE TRANSCRIPTIONAL ACTIVATOR RHAS-RELATED"/>
    <property type="match status" value="1"/>
</dbReference>
<dbReference type="InterPro" id="IPR018060">
    <property type="entry name" value="HTH_AraC"/>
</dbReference>
<evidence type="ECO:0000256" key="3">
    <source>
        <dbReference type="ARBA" id="ARBA00023159"/>
    </source>
</evidence>
<dbReference type="PANTHER" id="PTHR46796:SF12">
    <property type="entry name" value="HTH-TYPE DNA-BINDING TRANSCRIPTIONAL ACTIVATOR EUTR"/>
    <property type="match status" value="1"/>
</dbReference>
<protein>
    <submittedName>
        <fullName evidence="6">AraC family transcriptional regulator</fullName>
    </submittedName>
</protein>
<dbReference type="SUPFAM" id="SSF51215">
    <property type="entry name" value="Regulatory protein AraC"/>
    <property type="match status" value="1"/>
</dbReference>
<dbReference type="InterPro" id="IPR050204">
    <property type="entry name" value="AraC_XylS_family_regulators"/>
</dbReference>
<dbReference type="PROSITE" id="PS01124">
    <property type="entry name" value="HTH_ARAC_FAMILY_2"/>
    <property type="match status" value="1"/>
</dbReference>
<dbReference type="Proteomes" id="UP001298681">
    <property type="component" value="Unassembled WGS sequence"/>
</dbReference>
<dbReference type="InterPro" id="IPR020449">
    <property type="entry name" value="Tscrpt_reg_AraC-type_HTH"/>
</dbReference>
<evidence type="ECO:0000313" key="6">
    <source>
        <dbReference type="EMBL" id="MCG4611222.1"/>
    </source>
</evidence>
<feature type="domain" description="HTH araC/xylS-type" evidence="5">
    <location>
        <begin position="196"/>
        <end position="294"/>
    </location>
</feature>
<dbReference type="PROSITE" id="PS00041">
    <property type="entry name" value="HTH_ARAC_FAMILY_1"/>
    <property type="match status" value="1"/>
</dbReference>
<sequence length="298" mass="33532">MPLAQCSLQVEANRMERQPVGRSLFPCHAYRGDVHQYIASQVPPHWHHEVELFMLDQGKVEVSAAETQFLLQPGQGVLVNTDKLHSMTCAVESPCRYRSLVFDPSIVAGPEGNAIDVKYVRPFLENGPPTLLLLPGEAWQKDVLDAFEAAHAARQGEAYAFEFTVREALSRAFLLLQQHAGEAAASPSPLREERLKQMLLWFDAHYSEPFSLRVLAQAVHFSPRECERTFEQLLHTTPQSYLQRRRILAAMDLLTHGELPVIEVAARCGFSSHSYFSKQFRAATGYTPRGYRAKTQGA</sequence>
<dbReference type="RefSeq" id="WP_191448963.1">
    <property type="nucleotide sequence ID" value="NZ_JAKNHQ010000013.1"/>
</dbReference>
<keyword evidence="1" id="KW-0805">Transcription regulation</keyword>
<evidence type="ECO:0000313" key="7">
    <source>
        <dbReference type="Proteomes" id="UP001298681"/>
    </source>
</evidence>
<keyword evidence="2" id="KW-0238">DNA-binding</keyword>
<dbReference type="Gene3D" id="1.10.10.60">
    <property type="entry name" value="Homeodomain-like"/>
    <property type="match status" value="2"/>
</dbReference>
<keyword evidence="7" id="KW-1185">Reference proteome</keyword>
<evidence type="ECO:0000259" key="5">
    <source>
        <dbReference type="PROSITE" id="PS01124"/>
    </source>
</evidence>
<dbReference type="SMART" id="SM00342">
    <property type="entry name" value="HTH_ARAC"/>
    <property type="match status" value="1"/>
</dbReference>
<dbReference type="InterPro" id="IPR037923">
    <property type="entry name" value="HTH-like"/>
</dbReference>
<comment type="caution">
    <text evidence="6">The sequence shown here is derived from an EMBL/GenBank/DDBJ whole genome shotgun (WGS) entry which is preliminary data.</text>
</comment>
<accession>A0ABS9MK86</accession>
<gene>
    <name evidence="6" type="ORF">L0P57_09800</name>
</gene>
<name>A0ABS9MK86_9FIRM</name>
<dbReference type="InterPro" id="IPR009057">
    <property type="entry name" value="Homeodomain-like_sf"/>
</dbReference>
<reference evidence="6 7" key="1">
    <citation type="submission" date="2022-01" db="EMBL/GenBank/DDBJ databases">
        <title>Collection of gut derived symbiotic bacterial strains cultured from healthy donors.</title>
        <authorList>
            <person name="Lin H."/>
            <person name="Kohout C."/>
            <person name="Waligurski E."/>
            <person name="Pamer E.G."/>
        </authorList>
    </citation>
    <scope>NUCLEOTIDE SEQUENCE [LARGE SCALE GENOMIC DNA]</scope>
    <source>
        <strain evidence="6 7">DFI.7.58</strain>
    </source>
</reference>
<dbReference type="InterPro" id="IPR003313">
    <property type="entry name" value="AraC-bd"/>
</dbReference>
<keyword evidence="3" id="KW-0010">Activator</keyword>
<dbReference type="Pfam" id="PF02311">
    <property type="entry name" value="AraC_binding"/>
    <property type="match status" value="1"/>
</dbReference>
<keyword evidence="4" id="KW-0804">Transcription</keyword>
<dbReference type="EMBL" id="JAKNHQ010000013">
    <property type="protein sequence ID" value="MCG4611222.1"/>
    <property type="molecule type" value="Genomic_DNA"/>
</dbReference>
<dbReference type="Pfam" id="PF12833">
    <property type="entry name" value="HTH_18"/>
    <property type="match status" value="1"/>
</dbReference>
<evidence type="ECO:0000256" key="4">
    <source>
        <dbReference type="ARBA" id="ARBA00023163"/>
    </source>
</evidence>
<dbReference type="SUPFAM" id="SSF46689">
    <property type="entry name" value="Homeodomain-like"/>
    <property type="match status" value="2"/>
</dbReference>